<feature type="compositionally biased region" description="Polar residues" evidence="1">
    <location>
        <begin position="90"/>
        <end position="101"/>
    </location>
</feature>
<feature type="region of interest" description="Disordered" evidence="1">
    <location>
        <begin position="1"/>
        <end position="216"/>
    </location>
</feature>
<dbReference type="AlphaFoldDB" id="A0AAV9NZ13"/>
<dbReference type="GO" id="GO:0045944">
    <property type="term" value="P:positive regulation of transcription by RNA polymerase II"/>
    <property type="evidence" value="ECO:0007669"/>
    <property type="project" value="TreeGrafter"/>
</dbReference>
<dbReference type="GO" id="GO:0003713">
    <property type="term" value="F:transcription coactivator activity"/>
    <property type="evidence" value="ECO:0007669"/>
    <property type="project" value="TreeGrafter"/>
</dbReference>
<feature type="compositionally biased region" description="Low complexity" evidence="1">
    <location>
        <begin position="162"/>
        <end position="179"/>
    </location>
</feature>
<feature type="compositionally biased region" description="Low complexity" evidence="1">
    <location>
        <begin position="58"/>
        <end position="81"/>
    </location>
</feature>
<evidence type="ECO:0000313" key="2">
    <source>
        <dbReference type="EMBL" id="KAK5165279.1"/>
    </source>
</evidence>
<name>A0AAV9NZ13_9PEZI</name>
<feature type="compositionally biased region" description="Polar residues" evidence="1">
    <location>
        <begin position="409"/>
        <end position="420"/>
    </location>
</feature>
<dbReference type="GO" id="GO:0016592">
    <property type="term" value="C:mediator complex"/>
    <property type="evidence" value="ECO:0007669"/>
    <property type="project" value="TreeGrafter"/>
</dbReference>
<evidence type="ECO:0000313" key="3">
    <source>
        <dbReference type="Proteomes" id="UP001337655"/>
    </source>
</evidence>
<accession>A0AAV9NZ13</accession>
<feature type="region of interest" description="Disordered" evidence="1">
    <location>
        <begin position="451"/>
        <end position="598"/>
    </location>
</feature>
<dbReference type="GeneID" id="89930709"/>
<sequence>MYNPHSGFQQGQWHHQQQQQPHQALGHGSHRSGPPPAKRAKNNPIITRYPPPPGYTGPGAQPAQYQQQQQQQQQQWQQPTQSYPGPHGQKTYSGPHGQTTYPGYAQPGFKGYVQPQQTYPHPQQAYAQPHQSYAQPHQPYPQPQYPGYPTTSFPQQPQHSQPAWSAPTSTTHSPSSAPWQPSHKSRHSSATSASIRRSADPFSENQDYVPGQANVDRYEVDDLNTAFLEEDYLDEGYSATHPDEIDPSLSLGTITWLPPLPTKRPLPPTHKEAELEAIAPRKALPSDDESISDYFIYERRHEAFLSIRQTERWNELKDDIIFREFAQGPTNVLALSELVDKYRRRHDAEWEDRASTPTPEPEDNFSNMQVDANGYEHADDDEPTDMLGNLEQALNDDAPTRQSAHHARTMSNSSATTRSLSRPRALLPVRDPAQEDLLAALGVTGSPKIVYETPGPAIGPSQPQRERSLSRPSRDNSASGMSDRRQAAHQPPPPPPPPSHPPPGSMRRSGSYDPWAADNHTFSNGRRGSNSSQHTAAGSDFSEDDGEKTPRAEMNGSQRRKRGYEESNSGSLHGIPEQDEEATPRPRRKQQRVDDVYK</sequence>
<dbReference type="InterPro" id="IPR051647">
    <property type="entry name" value="Mediator_comp_sub12"/>
</dbReference>
<feature type="compositionally biased region" description="Low complexity" evidence="1">
    <location>
        <begin position="114"/>
        <end position="137"/>
    </location>
</feature>
<feature type="region of interest" description="Disordered" evidence="1">
    <location>
        <begin position="398"/>
        <end position="424"/>
    </location>
</feature>
<protein>
    <submittedName>
        <fullName evidence="2">Uncharacterized protein</fullName>
    </submittedName>
</protein>
<feature type="compositionally biased region" description="Pro residues" evidence="1">
    <location>
        <begin position="490"/>
        <end position="504"/>
    </location>
</feature>
<feature type="compositionally biased region" description="Polar residues" evidence="1">
    <location>
        <begin position="520"/>
        <end position="536"/>
    </location>
</feature>
<dbReference type="RefSeq" id="XP_064655422.1">
    <property type="nucleotide sequence ID" value="XM_064806605.1"/>
</dbReference>
<evidence type="ECO:0000256" key="1">
    <source>
        <dbReference type="SAM" id="MobiDB-lite"/>
    </source>
</evidence>
<dbReference type="Proteomes" id="UP001337655">
    <property type="component" value="Unassembled WGS sequence"/>
</dbReference>
<feature type="compositionally biased region" description="Basic and acidic residues" evidence="1">
    <location>
        <begin position="464"/>
        <end position="474"/>
    </location>
</feature>
<reference evidence="2 3" key="1">
    <citation type="submission" date="2023-08" db="EMBL/GenBank/DDBJ databases">
        <title>Black Yeasts Isolated from many extreme environments.</title>
        <authorList>
            <person name="Coleine C."/>
            <person name="Stajich J.E."/>
            <person name="Selbmann L."/>
        </authorList>
    </citation>
    <scope>NUCLEOTIDE SEQUENCE [LARGE SCALE GENOMIC DNA]</scope>
    <source>
        <strain evidence="2 3">CCFEE 5935</strain>
    </source>
</reference>
<keyword evidence="3" id="KW-1185">Reference proteome</keyword>
<feature type="region of interest" description="Disordered" evidence="1">
    <location>
        <begin position="348"/>
        <end position="368"/>
    </location>
</feature>
<organism evidence="2 3">
    <name type="scientific">Saxophila tyrrhenica</name>
    <dbReference type="NCBI Taxonomy" id="1690608"/>
    <lineage>
        <taxon>Eukaryota</taxon>
        <taxon>Fungi</taxon>
        <taxon>Dikarya</taxon>
        <taxon>Ascomycota</taxon>
        <taxon>Pezizomycotina</taxon>
        <taxon>Dothideomycetes</taxon>
        <taxon>Dothideomycetidae</taxon>
        <taxon>Mycosphaerellales</taxon>
        <taxon>Extremaceae</taxon>
        <taxon>Saxophila</taxon>
    </lineage>
</organism>
<gene>
    <name evidence="2" type="ORF">LTR77_009377</name>
</gene>
<proteinExistence type="predicted"/>
<dbReference type="PANTHER" id="PTHR46007">
    <property type="entry name" value="MEDIATOR OF RNA POLYMERASE II TRANSCRIPTION SUBUNIT 12"/>
    <property type="match status" value="1"/>
</dbReference>
<feature type="compositionally biased region" description="Low complexity" evidence="1">
    <location>
        <begin position="7"/>
        <end position="27"/>
    </location>
</feature>
<feature type="compositionally biased region" description="Polar residues" evidence="1">
    <location>
        <begin position="150"/>
        <end position="161"/>
    </location>
</feature>
<dbReference type="PANTHER" id="PTHR46007:SF8">
    <property type="entry name" value="C2H2-TYPE DOMAIN-CONTAINING PROTEIN"/>
    <property type="match status" value="1"/>
</dbReference>
<comment type="caution">
    <text evidence="2">The sequence shown here is derived from an EMBL/GenBank/DDBJ whole genome shotgun (WGS) entry which is preliminary data.</text>
</comment>
<dbReference type="EMBL" id="JAVRRT010000017">
    <property type="protein sequence ID" value="KAK5165279.1"/>
    <property type="molecule type" value="Genomic_DNA"/>
</dbReference>